<name>A0ACD3B5X0_9AGAR</name>
<organism evidence="1 2">
    <name type="scientific">Pluteus cervinus</name>
    <dbReference type="NCBI Taxonomy" id="181527"/>
    <lineage>
        <taxon>Eukaryota</taxon>
        <taxon>Fungi</taxon>
        <taxon>Dikarya</taxon>
        <taxon>Basidiomycota</taxon>
        <taxon>Agaricomycotina</taxon>
        <taxon>Agaricomycetes</taxon>
        <taxon>Agaricomycetidae</taxon>
        <taxon>Agaricales</taxon>
        <taxon>Pluteineae</taxon>
        <taxon>Pluteaceae</taxon>
        <taxon>Pluteus</taxon>
    </lineage>
</organism>
<proteinExistence type="predicted"/>
<keyword evidence="2" id="KW-1185">Reference proteome</keyword>
<evidence type="ECO:0000313" key="2">
    <source>
        <dbReference type="Proteomes" id="UP000308600"/>
    </source>
</evidence>
<accession>A0ACD3B5X0</accession>
<dbReference type="Proteomes" id="UP000308600">
    <property type="component" value="Unassembled WGS sequence"/>
</dbReference>
<sequence length="115" mass="13020">MAETGTHHSPKGLLISSTLYLDPSKVDAFFELLGPTWKHAKETPECRTFAVGVNKKDDVVEVKLTEAWDTTREWLFTVQASKPYVGEFYGAVELLEVKPRVVEILDYVPVWTYSA</sequence>
<gene>
    <name evidence="1" type="ORF">BDN72DRAFT_894050</name>
</gene>
<dbReference type="EMBL" id="ML208277">
    <property type="protein sequence ID" value="TFK73205.1"/>
    <property type="molecule type" value="Genomic_DNA"/>
</dbReference>
<protein>
    <submittedName>
        <fullName evidence="1">Uncharacterized protein</fullName>
    </submittedName>
</protein>
<reference evidence="1 2" key="1">
    <citation type="journal article" date="2019" name="Nat. Ecol. Evol.">
        <title>Megaphylogeny resolves global patterns of mushroom evolution.</title>
        <authorList>
            <person name="Varga T."/>
            <person name="Krizsan K."/>
            <person name="Foldi C."/>
            <person name="Dima B."/>
            <person name="Sanchez-Garcia M."/>
            <person name="Sanchez-Ramirez S."/>
            <person name="Szollosi G.J."/>
            <person name="Szarkandi J.G."/>
            <person name="Papp V."/>
            <person name="Albert L."/>
            <person name="Andreopoulos W."/>
            <person name="Angelini C."/>
            <person name="Antonin V."/>
            <person name="Barry K.W."/>
            <person name="Bougher N.L."/>
            <person name="Buchanan P."/>
            <person name="Buyck B."/>
            <person name="Bense V."/>
            <person name="Catcheside P."/>
            <person name="Chovatia M."/>
            <person name="Cooper J."/>
            <person name="Damon W."/>
            <person name="Desjardin D."/>
            <person name="Finy P."/>
            <person name="Geml J."/>
            <person name="Haridas S."/>
            <person name="Hughes K."/>
            <person name="Justo A."/>
            <person name="Karasinski D."/>
            <person name="Kautmanova I."/>
            <person name="Kiss B."/>
            <person name="Kocsube S."/>
            <person name="Kotiranta H."/>
            <person name="LaButti K.M."/>
            <person name="Lechner B.E."/>
            <person name="Liimatainen K."/>
            <person name="Lipzen A."/>
            <person name="Lukacs Z."/>
            <person name="Mihaltcheva S."/>
            <person name="Morgado L.N."/>
            <person name="Niskanen T."/>
            <person name="Noordeloos M.E."/>
            <person name="Ohm R.A."/>
            <person name="Ortiz-Santana B."/>
            <person name="Ovrebo C."/>
            <person name="Racz N."/>
            <person name="Riley R."/>
            <person name="Savchenko A."/>
            <person name="Shiryaev A."/>
            <person name="Soop K."/>
            <person name="Spirin V."/>
            <person name="Szebenyi C."/>
            <person name="Tomsovsky M."/>
            <person name="Tulloss R.E."/>
            <person name="Uehling J."/>
            <person name="Grigoriev I.V."/>
            <person name="Vagvolgyi C."/>
            <person name="Papp T."/>
            <person name="Martin F.M."/>
            <person name="Miettinen O."/>
            <person name="Hibbett D.S."/>
            <person name="Nagy L.G."/>
        </authorList>
    </citation>
    <scope>NUCLEOTIDE SEQUENCE [LARGE SCALE GENOMIC DNA]</scope>
    <source>
        <strain evidence="1 2">NL-1719</strain>
    </source>
</reference>
<evidence type="ECO:0000313" key="1">
    <source>
        <dbReference type="EMBL" id="TFK73205.1"/>
    </source>
</evidence>